<evidence type="ECO:0000313" key="2">
    <source>
        <dbReference type="Proteomes" id="UP001196413"/>
    </source>
</evidence>
<evidence type="ECO:0000313" key="1">
    <source>
        <dbReference type="EMBL" id="KAJ1354604.1"/>
    </source>
</evidence>
<comment type="caution">
    <text evidence="1">The sequence shown here is derived from an EMBL/GenBank/DDBJ whole genome shotgun (WGS) entry which is preliminary data.</text>
</comment>
<protein>
    <submittedName>
        <fullName evidence="1">Uncharacterized protein</fullName>
    </submittedName>
</protein>
<sequence length="73" mass="8670">MDVTRRIECKKCLNLHKAKCWLDHSRADQALRPRYRSKLIPDLRMHHPRGNALTWHSGKSRRIDSAIIQKQLN</sequence>
<keyword evidence="2" id="KW-1185">Reference proteome</keyword>
<dbReference type="EMBL" id="JAHQIW010002128">
    <property type="protein sequence ID" value="KAJ1354604.1"/>
    <property type="molecule type" value="Genomic_DNA"/>
</dbReference>
<dbReference type="Proteomes" id="UP001196413">
    <property type="component" value="Unassembled WGS sequence"/>
</dbReference>
<reference evidence="1" key="1">
    <citation type="submission" date="2021-06" db="EMBL/GenBank/DDBJ databases">
        <title>Parelaphostrongylus tenuis whole genome reference sequence.</title>
        <authorList>
            <person name="Garwood T.J."/>
            <person name="Larsen P.A."/>
            <person name="Fountain-Jones N.M."/>
            <person name="Garbe J.R."/>
            <person name="Macchietto M.G."/>
            <person name="Kania S.A."/>
            <person name="Gerhold R.W."/>
            <person name="Richards J.E."/>
            <person name="Wolf T.M."/>
        </authorList>
    </citation>
    <scope>NUCLEOTIDE SEQUENCE</scope>
    <source>
        <strain evidence="1">MNPRO001-30</strain>
        <tissue evidence="1">Meninges</tissue>
    </source>
</reference>
<proteinExistence type="predicted"/>
<accession>A0AAD5MVL1</accession>
<dbReference type="AlphaFoldDB" id="A0AAD5MVL1"/>
<gene>
    <name evidence="1" type="ORF">KIN20_011594</name>
</gene>
<organism evidence="1 2">
    <name type="scientific">Parelaphostrongylus tenuis</name>
    <name type="common">Meningeal worm</name>
    <dbReference type="NCBI Taxonomy" id="148309"/>
    <lineage>
        <taxon>Eukaryota</taxon>
        <taxon>Metazoa</taxon>
        <taxon>Ecdysozoa</taxon>
        <taxon>Nematoda</taxon>
        <taxon>Chromadorea</taxon>
        <taxon>Rhabditida</taxon>
        <taxon>Rhabditina</taxon>
        <taxon>Rhabditomorpha</taxon>
        <taxon>Strongyloidea</taxon>
        <taxon>Metastrongylidae</taxon>
        <taxon>Parelaphostrongylus</taxon>
    </lineage>
</organism>
<name>A0AAD5MVL1_PARTN</name>